<dbReference type="AlphaFoldDB" id="L8IP58"/>
<dbReference type="Proteomes" id="UP000011080">
    <property type="component" value="Unassembled WGS sequence"/>
</dbReference>
<evidence type="ECO:0000313" key="4">
    <source>
        <dbReference type="Proteomes" id="UP000011080"/>
    </source>
</evidence>
<protein>
    <recommendedName>
        <fullName evidence="5">cGMP-inhibited 3',5'-cyclic phosphodiesterase A</fullName>
    </recommendedName>
</protein>
<dbReference type="STRING" id="72004.ENSBMUP00000004388"/>
<keyword evidence="2" id="KW-0472">Membrane</keyword>
<evidence type="ECO:0000256" key="2">
    <source>
        <dbReference type="SAM" id="Phobius"/>
    </source>
</evidence>
<proteinExistence type="predicted"/>
<feature type="transmembrane region" description="Helical" evidence="2">
    <location>
        <begin position="148"/>
        <end position="169"/>
    </location>
</feature>
<feature type="region of interest" description="Disordered" evidence="1">
    <location>
        <begin position="84"/>
        <end position="105"/>
    </location>
</feature>
<reference evidence="3 4" key="1">
    <citation type="journal article" date="2012" name="Nat. Genet.">
        <title>The yak genome and adaptation to life at high altitude.</title>
        <authorList>
            <person name="Qiu Q."/>
            <person name="Zhang G."/>
            <person name="Ma T."/>
            <person name="Qian W."/>
            <person name="Wang J."/>
            <person name="Ye Z."/>
            <person name="Cao C."/>
            <person name="Hu Q."/>
            <person name="Kim J."/>
            <person name="Larkin D.M."/>
            <person name="Auvil L."/>
            <person name="Capitanu B."/>
            <person name="Ma J."/>
            <person name="Lewin H.A."/>
            <person name="Qian X."/>
            <person name="Lang Y."/>
            <person name="Zhou R."/>
            <person name="Wang L."/>
            <person name="Wang K."/>
            <person name="Xia J."/>
            <person name="Liao S."/>
            <person name="Pan S."/>
            <person name="Lu X."/>
            <person name="Hou H."/>
            <person name="Wang Y."/>
            <person name="Zang X."/>
            <person name="Yin Y."/>
            <person name="Ma H."/>
            <person name="Zhang J."/>
            <person name="Wang Z."/>
            <person name="Zhang Y."/>
            <person name="Zhang D."/>
            <person name="Yonezawa T."/>
            <person name="Hasegawa M."/>
            <person name="Zhong Y."/>
            <person name="Liu W."/>
            <person name="Zhang Y."/>
            <person name="Huang Z."/>
            <person name="Zhang S."/>
            <person name="Long R."/>
            <person name="Yang H."/>
            <person name="Wang J."/>
            <person name="Lenstra J.A."/>
            <person name="Cooper D.N."/>
            <person name="Wu Y."/>
            <person name="Wang J."/>
            <person name="Shi P."/>
            <person name="Wang J."/>
            <person name="Liu J."/>
        </authorList>
    </citation>
    <scope>NUCLEOTIDE SEQUENCE [LARGE SCALE GENOMIC DNA]</scope>
    <source>
        <strain evidence="4">yakQH1</strain>
    </source>
</reference>
<keyword evidence="2" id="KW-1133">Transmembrane helix</keyword>
<organism evidence="3 4">
    <name type="scientific">Bos mutus</name>
    <name type="common">wild yak</name>
    <dbReference type="NCBI Taxonomy" id="72004"/>
    <lineage>
        <taxon>Eukaryota</taxon>
        <taxon>Metazoa</taxon>
        <taxon>Chordata</taxon>
        <taxon>Craniata</taxon>
        <taxon>Vertebrata</taxon>
        <taxon>Euteleostomi</taxon>
        <taxon>Mammalia</taxon>
        <taxon>Eutheria</taxon>
        <taxon>Laurasiatheria</taxon>
        <taxon>Artiodactyla</taxon>
        <taxon>Ruminantia</taxon>
        <taxon>Pecora</taxon>
        <taxon>Bovidae</taxon>
        <taxon>Bovinae</taxon>
        <taxon>Bos</taxon>
    </lineage>
</organism>
<feature type="region of interest" description="Disordered" evidence="1">
    <location>
        <begin position="1"/>
        <end position="32"/>
    </location>
</feature>
<sequence>MAVPGEAARVGATPGHWEARPAPAAGPASPRDVGCRGCWGARVLRPLRRSRKLSSALCAGSLSFLLALLVRLVRGEIGCDLERSKEEATEEEEAAPAAEGGVFPGPRGGAPGGGAPLGPWLQPSALLFSLLCAFFWMGLYLLRAGVRLPLAVALLAVCCGGEALVQIGLGVGEDHLLSLPAAGVVLSCLAAATWLVLRLRLGVLMIALTSAVRTVALISLERFKVAWRPYLAYLAGVLGILLARYVEQILPQYSGAAPREHFGSQLIAGTKEEIPVFKRRRRSSSVVSAEMSGCSSKSHRRTSLPCIPREQICSQSASRVTYPVLVRELAVMEIGTPGAFMNEMEHLFLMKSCANSMNDGLKQTNQIQPLKRPGILELCEKVVDTSTNLESIKEEEGDGGHDQKTQNFALRKAGDFVFLVLKETHVRLGGSIMK</sequence>
<feature type="transmembrane region" description="Helical" evidence="2">
    <location>
        <begin position="120"/>
        <end position="141"/>
    </location>
</feature>
<keyword evidence="2" id="KW-0812">Transmembrane</keyword>
<feature type="compositionally biased region" description="Low complexity" evidence="1">
    <location>
        <begin position="20"/>
        <end position="31"/>
    </location>
</feature>
<feature type="transmembrane region" description="Helical" evidence="2">
    <location>
        <begin position="226"/>
        <end position="246"/>
    </location>
</feature>
<evidence type="ECO:0000256" key="1">
    <source>
        <dbReference type="SAM" id="MobiDB-lite"/>
    </source>
</evidence>
<name>L8IP58_9CETA</name>
<evidence type="ECO:0008006" key="5">
    <source>
        <dbReference type="Google" id="ProtNLM"/>
    </source>
</evidence>
<accession>L8IP58</accession>
<feature type="transmembrane region" description="Helical" evidence="2">
    <location>
        <begin position="175"/>
        <end position="196"/>
    </location>
</feature>
<dbReference type="EMBL" id="JH880877">
    <property type="protein sequence ID" value="ELR58151.1"/>
    <property type="molecule type" value="Genomic_DNA"/>
</dbReference>
<gene>
    <name evidence="3" type="ORF">M91_09516</name>
</gene>
<evidence type="ECO:0000313" key="3">
    <source>
        <dbReference type="EMBL" id="ELR58151.1"/>
    </source>
</evidence>
<feature type="transmembrane region" description="Helical" evidence="2">
    <location>
        <begin position="53"/>
        <end position="73"/>
    </location>
</feature>